<keyword evidence="2" id="KW-1133">Transmembrane helix</keyword>
<dbReference type="Gene3D" id="1.25.40.10">
    <property type="entry name" value="Tetratricopeptide repeat domain"/>
    <property type="match status" value="2"/>
</dbReference>
<evidence type="ECO:0000256" key="1">
    <source>
        <dbReference type="PROSITE-ProRule" id="PRU00339"/>
    </source>
</evidence>
<dbReference type="InterPro" id="IPR011990">
    <property type="entry name" value="TPR-like_helical_dom_sf"/>
</dbReference>
<dbReference type="PANTHER" id="PTHR48098:SF6">
    <property type="entry name" value="FERRI-BACILLIBACTIN ESTERASE BESA"/>
    <property type="match status" value="1"/>
</dbReference>
<evidence type="ECO:0000313" key="3">
    <source>
        <dbReference type="EMBL" id="MFC1573074.1"/>
    </source>
</evidence>
<dbReference type="SUPFAM" id="SSF48452">
    <property type="entry name" value="TPR-like"/>
    <property type="match status" value="1"/>
</dbReference>
<evidence type="ECO:0000313" key="4">
    <source>
        <dbReference type="Proteomes" id="UP001593833"/>
    </source>
</evidence>
<dbReference type="Gene3D" id="3.40.50.1820">
    <property type="entry name" value="alpha/beta hydrolase"/>
    <property type="match status" value="1"/>
</dbReference>
<dbReference type="Pfam" id="PF13432">
    <property type="entry name" value="TPR_16"/>
    <property type="match status" value="1"/>
</dbReference>
<dbReference type="EMBL" id="JBHPKH010000071">
    <property type="protein sequence ID" value="MFC1573074.1"/>
    <property type="molecule type" value="Genomic_DNA"/>
</dbReference>
<keyword evidence="1" id="KW-0802">TPR repeat</keyword>
<protein>
    <submittedName>
        <fullName evidence="3">Alpha/beta hydrolase-fold protein</fullName>
    </submittedName>
</protein>
<keyword evidence="3" id="KW-0378">Hydrolase</keyword>
<dbReference type="InterPro" id="IPR050583">
    <property type="entry name" value="Mycobacterial_A85_antigen"/>
</dbReference>
<dbReference type="InterPro" id="IPR029058">
    <property type="entry name" value="AB_hydrolase_fold"/>
</dbReference>
<evidence type="ECO:0000256" key="2">
    <source>
        <dbReference type="SAM" id="Phobius"/>
    </source>
</evidence>
<dbReference type="PROSITE" id="PS50293">
    <property type="entry name" value="TPR_REGION"/>
    <property type="match status" value="1"/>
</dbReference>
<sequence>MILTTDARRGLFARVGVILSALLLGCGLAYTLCYAQADGEDVVIGTYRMVPSRILGEDRRILVHLPRDYEESGRSYPVIFKLHGAPLGFFAPISTGLDLLAESGRIPPAILVGVEQHGHLEVKPRDAGGPPVDIRGEEFLRFLSEELLPFVDQNYRTKELRILMGSYECGLFTIYTLVEAPELFPAYLANSLHDLGPGAGAETVFDRALPRLMQGFEAPRFLYITEWRGEEGQADPLVDDFISQLNATQPKGLAWGATTLPHPSHDEWSPYKTFEFGMLAFFEGYECPPEVLAQGLAAVEAHYAALSSRIGVDFEIPERAFIELGGSLMRQRRWGRAVEVLEFFRSIYPRSLNAVFQLSRAYRGAGEVDQAIRSYRASLEFENCPPFVGEEVRKLETSAAFALEKSMVADGLDAALVGFTEKRSEGFHGQEFRESECNEVGYRFLGKNLMAEAIAVFHVNVEMFPESANAYDSLGEAYAATGDTTLAIESYRSSLNLNPENTNAQEMLRRLGESE</sequence>
<feature type="repeat" description="TPR" evidence="1">
    <location>
        <begin position="468"/>
        <end position="501"/>
    </location>
</feature>
<comment type="caution">
    <text evidence="3">The sequence shown here is derived from an EMBL/GenBank/DDBJ whole genome shotgun (WGS) entry which is preliminary data.</text>
</comment>
<keyword evidence="2" id="KW-0472">Membrane</keyword>
<dbReference type="Proteomes" id="UP001593833">
    <property type="component" value="Unassembled WGS sequence"/>
</dbReference>
<accession>A0ABV6YL67</accession>
<dbReference type="PROSITE" id="PS50005">
    <property type="entry name" value="TPR"/>
    <property type="match status" value="1"/>
</dbReference>
<name>A0ABV6YL67_UNCEI</name>
<dbReference type="InterPro" id="IPR019734">
    <property type="entry name" value="TPR_rpt"/>
</dbReference>
<dbReference type="GO" id="GO:0016787">
    <property type="term" value="F:hydrolase activity"/>
    <property type="evidence" value="ECO:0007669"/>
    <property type="project" value="UniProtKB-KW"/>
</dbReference>
<keyword evidence="4" id="KW-1185">Reference proteome</keyword>
<keyword evidence="2" id="KW-0812">Transmembrane</keyword>
<proteinExistence type="predicted"/>
<dbReference type="Pfam" id="PF00756">
    <property type="entry name" value="Esterase"/>
    <property type="match status" value="1"/>
</dbReference>
<reference evidence="3 4" key="1">
    <citation type="submission" date="2024-09" db="EMBL/GenBank/DDBJ databases">
        <authorList>
            <person name="D'Angelo T."/>
        </authorList>
    </citation>
    <scope>NUCLEOTIDE SEQUENCE [LARGE SCALE GENOMIC DNA]</scope>
    <source>
        <strain evidence="3">SAG AM-320-E07</strain>
    </source>
</reference>
<feature type="transmembrane region" description="Helical" evidence="2">
    <location>
        <begin position="12"/>
        <end position="32"/>
    </location>
</feature>
<dbReference type="InterPro" id="IPR000801">
    <property type="entry name" value="Esterase-like"/>
</dbReference>
<dbReference type="Pfam" id="PF13181">
    <property type="entry name" value="TPR_8"/>
    <property type="match status" value="1"/>
</dbReference>
<dbReference type="SUPFAM" id="SSF53474">
    <property type="entry name" value="alpha/beta-Hydrolases"/>
    <property type="match status" value="1"/>
</dbReference>
<organism evidence="3 4">
    <name type="scientific">Eiseniibacteriota bacterium</name>
    <dbReference type="NCBI Taxonomy" id="2212470"/>
    <lineage>
        <taxon>Bacteria</taxon>
        <taxon>Candidatus Eiseniibacteriota</taxon>
    </lineage>
</organism>
<dbReference type="SMART" id="SM00028">
    <property type="entry name" value="TPR"/>
    <property type="match status" value="2"/>
</dbReference>
<gene>
    <name evidence="3" type="ORF">ACFL6M_05690</name>
</gene>
<dbReference type="PANTHER" id="PTHR48098">
    <property type="entry name" value="ENTEROCHELIN ESTERASE-RELATED"/>
    <property type="match status" value="1"/>
</dbReference>